<dbReference type="GO" id="GO:0005829">
    <property type="term" value="C:cytosol"/>
    <property type="evidence" value="ECO:0007669"/>
    <property type="project" value="TreeGrafter"/>
</dbReference>
<evidence type="ECO:0000256" key="7">
    <source>
        <dbReference type="HAMAP-Rule" id="MF_00222"/>
    </source>
</evidence>
<evidence type="ECO:0000256" key="8">
    <source>
        <dbReference type="SAM" id="Coils"/>
    </source>
</evidence>
<evidence type="ECO:0000256" key="4">
    <source>
        <dbReference type="ARBA" id="ARBA00023002"/>
    </source>
</evidence>
<dbReference type="CDD" id="cd01065">
    <property type="entry name" value="NAD_bind_Shikimate_DH"/>
    <property type="match status" value="1"/>
</dbReference>
<dbReference type="HAMAP" id="MF_00109">
    <property type="entry name" value="Shikimate_kinase"/>
    <property type="match status" value="1"/>
</dbReference>
<sequence length="438" mass="50707">MSYGLLGEKLGHSYSKIIHEDFYKIQNLNYLYELIEIKKENLKEIEKKIRSKQLSGVNITIPYKTEFIKYLDIISENAKAIGAVNTIYLKNGKLIGDNTDYYGFKMTLEYNNINCKDKNVYILGSGGSARAILKCILDLGGKVFIVSRNKNKAEEKFKDSFKKINYLDYSQLKDIDKDDNILINCTPIGMYPKVEDSPIEKEIIKNFKAVIDIIYNPETTKLLKYAKEKNIKYVNGLFMLVAQAIKAEEFWGNIEENLFEIIEKIYFKLKLQLYKNNIVLIGMPGSGKTSFGKRISEKLNRKFVDLDEEIEKVKNMSISQIFEKYGEKKFREIESEITQKFSKQKDLIISTGGGIIKNNKNIEALKENGIIIFIDRSLENLINDIDVKHRPLLKNNVEHIKILYNERYSIYNKAADIIVKNNTNFNNVLEKILNNIVI</sequence>
<dbReference type="AlphaFoldDB" id="A0AA46DZK6"/>
<evidence type="ECO:0000259" key="9">
    <source>
        <dbReference type="Pfam" id="PF08501"/>
    </source>
</evidence>
<evidence type="ECO:0000256" key="3">
    <source>
        <dbReference type="ARBA" id="ARBA00022857"/>
    </source>
</evidence>
<reference evidence="10 11" key="1">
    <citation type="submission" date="2019-03" db="EMBL/GenBank/DDBJ databases">
        <title>Genomic Encyclopedia of Type Strains, Phase IV (KMG-IV): sequencing the most valuable type-strain genomes for metagenomic binning, comparative biology and taxonomic classification.</title>
        <authorList>
            <person name="Goeker M."/>
        </authorList>
    </citation>
    <scope>NUCLEOTIDE SEQUENCE [LARGE SCALE GENOMIC DNA]</scope>
    <source>
        <strain evidence="10 11">DSM 100055</strain>
    </source>
</reference>
<feature type="active site" description="Proton acceptor" evidence="7">
    <location>
        <position position="64"/>
    </location>
</feature>
<evidence type="ECO:0000256" key="6">
    <source>
        <dbReference type="HAMAP-Rule" id="MF_00109"/>
    </source>
</evidence>
<dbReference type="RefSeq" id="WP_134112365.1">
    <property type="nucleotide sequence ID" value="NZ_SOBG01000002.1"/>
</dbReference>
<feature type="binding site" evidence="6">
    <location>
        <position position="407"/>
    </location>
    <ligand>
        <name>substrate</name>
    </ligand>
</feature>
<feature type="binding site" evidence="7">
    <location>
        <position position="213"/>
    </location>
    <ligand>
        <name>NADP(+)</name>
        <dbReference type="ChEBI" id="CHEBI:58349"/>
    </ligand>
</feature>
<comment type="caution">
    <text evidence="6">Lacks conserved residue(s) required for the propagation of feature annotation.</text>
</comment>
<dbReference type="SUPFAM" id="SSF51735">
    <property type="entry name" value="NAD(P)-binding Rossmann-fold domains"/>
    <property type="match status" value="1"/>
</dbReference>
<keyword evidence="6" id="KW-0963">Cytoplasm</keyword>
<keyword evidence="3 7" id="KW-0521">NADP</keyword>
<dbReference type="Pfam" id="PF08501">
    <property type="entry name" value="Shikimate_dh_N"/>
    <property type="match status" value="1"/>
</dbReference>
<feature type="binding site" evidence="6">
    <location>
        <position position="331"/>
    </location>
    <ligand>
        <name>substrate</name>
    </ligand>
</feature>
<dbReference type="HAMAP" id="MF_00222">
    <property type="entry name" value="Shikimate_DH_AroE"/>
    <property type="match status" value="1"/>
</dbReference>
<feature type="binding site" evidence="7">
    <location>
        <position position="236"/>
    </location>
    <ligand>
        <name>NADP(+)</name>
        <dbReference type="ChEBI" id="CHEBI:58349"/>
    </ligand>
</feature>
<comment type="similarity">
    <text evidence="6">Belongs to the shikimate kinase family.</text>
</comment>
<dbReference type="InterPro" id="IPR022893">
    <property type="entry name" value="Shikimate_DH_fam"/>
</dbReference>
<feature type="binding site" evidence="6">
    <location>
        <position position="289"/>
    </location>
    <ligand>
        <name>Mg(2+)</name>
        <dbReference type="ChEBI" id="CHEBI:18420"/>
    </ligand>
</feature>
<keyword evidence="6" id="KW-0418">Kinase</keyword>
<comment type="caution">
    <text evidence="10">The sequence shown here is derived from an EMBL/GenBank/DDBJ whole genome shotgun (WGS) entry which is preliminary data.</text>
</comment>
<feature type="binding site" evidence="7">
    <location>
        <position position="243"/>
    </location>
    <ligand>
        <name>shikimate</name>
        <dbReference type="ChEBI" id="CHEBI:36208"/>
    </ligand>
</feature>
<dbReference type="SUPFAM" id="SSF52540">
    <property type="entry name" value="P-loop containing nucleoside triphosphate hydrolases"/>
    <property type="match status" value="1"/>
</dbReference>
<dbReference type="Gene3D" id="3.40.50.300">
    <property type="entry name" value="P-loop containing nucleotide triphosphate hydrolases"/>
    <property type="match status" value="1"/>
</dbReference>
<evidence type="ECO:0000256" key="2">
    <source>
        <dbReference type="ARBA" id="ARBA00022605"/>
    </source>
</evidence>
<dbReference type="GO" id="GO:0000287">
    <property type="term" value="F:magnesium ion binding"/>
    <property type="evidence" value="ECO:0007669"/>
    <property type="project" value="UniProtKB-UniRule"/>
</dbReference>
<feature type="binding site" evidence="7">
    <location>
        <position position="85"/>
    </location>
    <ligand>
        <name>shikimate</name>
        <dbReference type="ChEBI" id="CHEBI:36208"/>
    </ligand>
</feature>
<feature type="binding site" evidence="6">
    <location>
        <begin position="285"/>
        <end position="290"/>
    </location>
    <ligand>
        <name>ATP</name>
        <dbReference type="ChEBI" id="CHEBI:30616"/>
    </ligand>
</feature>
<feature type="binding site" evidence="7">
    <location>
        <begin position="124"/>
        <end position="128"/>
    </location>
    <ligand>
        <name>NADP(+)</name>
        <dbReference type="ChEBI" id="CHEBI:58349"/>
    </ligand>
</feature>
<dbReference type="PRINTS" id="PR01100">
    <property type="entry name" value="SHIKIMTKNASE"/>
</dbReference>
<keyword evidence="6" id="KW-0808">Transferase</keyword>
<dbReference type="Proteomes" id="UP000294678">
    <property type="component" value="Unassembled WGS sequence"/>
</dbReference>
<gene>
    <name evidence="6" type="primary">aroK</name>
    <name evidence="7" type="synonym">aroE</name>
    <name evidence="10" type="ORF">EV215_0453</name>
</gene>
<proteinExistence type="inferred from homology"/>
<keyword evidence="6" id="KW-0479">Metal-binding</keyword>
<keyword evidence="4 7" id="KW-0560">Oxidoreductase</keyword>
<comment type="subcellular location">
    <subcellularLocation>
        <location evidence="6">Cytoplasm</location>
    </subcellularLocation>
</comment>
<dbReference type="GO" id="GO:0004764">
    <property type="term" value="F:shikimate 3-dehydrogenase (NADP+) activity"/>
    <property type="evidence" value="ECO:0007669"/>
    <property type="project" value="UniProtKB-UniRule"/>
</dbReference>
<comment type="pathway">
    <text evidence="1 7">Metabolic intermediate biosynthesis; chorismate biosynthesis; chorismate from D-erythrose 4-phosphate and phosphoenolpyruvate: step 4/7.</text>
</comment>
<feature type="binding site" evidence="7">
    <location>
        <position position="215"/>
    </location>
    <ligand>
        <name>shikimate</name>
        <dbReference type="ChEBI" id="CHEBI:36208"/>
    </ligand>
</feature>
<dbReference type="InterPro" id="IPR046346">
    <property type="entry name" value="Aminoacid_DH-like_N_sf"/>
</dbReference>
<keyword evidence="8" id="KW-0175">Coiled coil</keyword>
<evidence type="ECO:0000256" key="5">
    <source>
        <dbReference type="ARBA" id="ARBA00023141"/>
    </source>
</evidence>
<dbReference type="Gene3D" id="3.40.50.10860">
    <property type="entry name" value="Leucine Dehydrogenase, chain A, domain 1"/>
    <property type="match status" value="1"/>
</dbReference>
<feature type="binding site" evidence="7">
    <location>
        <begin position="13"/>
        <end position="15"/>
    </location>
    <ligand>
        <name>shikimate</name>
        <dbReference type="ChEBI" id="CHEBI:36208"/>
    </ligand>
</feature>
<keyword evidence="6" id="KW-0067">ATP-binding</keyword>
<feature type="coiled-coil region" evidence="8">
    <location>
        <begin position="28"/>
        <end position="55"/>
    </location>
</feature>
<comment type="similarity">
    <text evidence="7">Belongs to the shikimate dehydrogenase family.</text>
</comment>
<comment type="catalytic activity">
    <reaction evidence="7">
        <text>shikimate + NADP(+) = 3-dehydroshikimate + NADPH + H(+)</text>
        <dbReference type="Rhea" id="RHEA:17737"/>
        <dbReference type="ChEBI" id="CHEBI:15378"/>
        <dbReference type="ChEBI" id="CHEBI:16630"/>
        <dbReference type="ChEBI" id="CHEBI:36208"/>
        <dbReference type="ChEBI" id="CHEBI:57783"/>
        <dbReference type="ChEBI" id="CHEBI:58349"/>
        <dbReference type="EC" id="1.1.1.25"/>
    </reaction>
</comment>
<keyword evidence="6" id="KW-0547">Nucleotide-binding</keyword>
<evidence type="ECO:0000313" key="10">
    <source>
        <dbReference type="EMBL" id="TDT71769.1"/>
    </source>
</evidence>
<dbReference type="GO" id="GO:0009073">
    <property type="term" value="P:aromatic amino acid family biosynthetic process"/>
    <property type="evidence" value="ECO:0007669"/>
    <property type="project" value="UniProtKB-KW"/>
</dbReference>
<organism evidence="10 11">
    <name type="scientific">Hypnocyclicus thermotrophus</name>
    <dbReference type="NCBI Taxonomy" id="1627895"/>
    <lineage>
        <taxon>Bacteria</taxon>
        <taxon>Fusobacteriati</taxon>
        <taxon>Fusobacteriota</taxon>
        <taxon>Fusobacteriia</taxon>
        <taxon>Fusobacteriales</taxon>
        <taxon>Fusobacteriaceae</taxon>
        <taxon>Hypnocyclicus</taxon>
    </lineage>
</organism>
<feature type="binding site" evidence="7">
    <location>
        <position position="100"/>
    </location>
    <ligand>
        <name>shikimate</name>
        <dbReference type="ChEBI" id="CHEBI:36208"/>
    </ligand>
</feature>
<dbReference type="GO" id="GO:0008652">
    <property type="term" value="P:amino acid biosynthetic process"/>
    <property type="evidence" value="ECO:0007669"/>
    <property type="project" value="UniProtKB-KW"/>
</dbReference>
<feature type="binding site" evidence="7">
    <location>
        <position position="60"/>
    </location>
    <ligand>
        <name>shikimate</name>
        <dbReference type="ChEBI" id="CHEBI:36208"/>
    </ligand>
</feature>
<dbReference type="Gene3D" id="3.40.50.720">
    <property type="entry name" value="NAD(P)-binding Rossmann-like Domain"/>
    <property type="match status" value="1"/>
</dbReference>
<dbReference type="GO" id="GO:0009423">
    <property type="term" value="P:chorismate biosynthetic process"/>
    <property type="evidence" value="ECO:0007669"/>
    <property type="project" value="UniProtKB-UniRule"/>
</dbReference>
<dbReference type="InterPro" id="IPR011342">
    <property type="entry name" value="Shikimate_DH"/>
</dbReference>
<comment type="catalytic activity">
    <reaction evidence="6">
        <text>shikimate + ATP = 3-phosphoshikimate + ADP + H(+)</text>
        <dbReference type="Rhea" id="RHEA:13121"/>
        <dbReference type="ChEBI" id="CHEBI:15378"/>
        <dbReference type="ChEBI" id="CHEBI:30616"/>
        <dbReference type="ChEBI" id="CHEBI:36208"/>
        <dbReference type="ChEBI" id="CHEBI:145989"/>
        <dbReference type="ChEBI" id="CHEBI:456216"/>
        <dbReference type="EC" id="2.7.1.71"/>
    </reaction>
</comment>
<dbReference type="InterPro" id="IPR027417">
    <property type="entry name" value="P-loop_NTPase"/>
</dbReference>
<protein>
    <recommendedName>
        <fullName evidence="6 7">Multifunctional fusion protein</fullName>
    </recommendedName>
    <domain>
        <recommendedName>
            <fullName evidence="6">Shikimate kinase</fullName>
            <shortName evidence="6">SK</shortName>
            <ecNumber evidence="6">2.7.1.71</ecNumber>
        </recommendedName>
    </domain>
    <domain>
        <recommendedName>
            <fullName evidence="7">Shikimate dehydrogenase (NADP(+))</fullName>
            <shortName evidence="7">SDH</shortName>
            <ecNumber evidence="7">1.1.1.25</ecNumber>
        </recommendedName>
    </domain>
</protein>
<dbReference type="SUPFAM" id="SSF53223">
    <property type="entry name" value="Aminoacid dehydrogenase-like, N-terminal domain"/>
    <property type="match status" value="1"/>
</dbReference>
<keyword evidence="2 6" id="KW-0028">Amino-acid biosynthesis</keyword>
<dbReference type="GO" id="GO:0050661">
    <property type="term" value="F:NADP binding"/>
    <property type="evidence" value="ECO:0007669"/>
    <property type="project" value="InterPro"/>
</dbReference>
<comment type="function">
    <text evidence="7">Involved in the biosynthesis of the chorismate, which leads to the biosynthesis of aromatic amino acids. Catalyzes the reversible NADPH linked reduction of 3-dehydroshikimate (DHSA) to yield shikimate (SA).</text>
</comment>
<feature type="domain" description="Shikimate dehydrogenase substrate binding N-terminal" evidence="9">
    <location>
        <begin position="5"/>
        <end position="87"/>
    </location>
</feature>
<dbReference type="PANTHER" id="PTHR21089">
    <property type="entry name" value="SHIKIMATE DEHYDROGENASE"/>
    <property type="match status" value="1"/>
</dbReference>
<evidence type="ECO:0000256" key="1">
    <source>
        <dbReference type="ARBA" id="ARBA00004871"/>
    </source>
</evidence>
<feature type="binding site" evidence="7">
    <location>
        <position position="76"/>
    </location>
    <ligand>
        <name>NADP(+)</name>
        <dbReference type="ChEBI" id="CHEBI:58349"/>
    </ligand>
</feature>
<comment type="subunit">
    <text evidence="6">Monomer.</text>
</comment>
<evidence type="ECO:0000313" key="11">
    <source>
        <dbReference type="Proteomes" id="UP000294678"/>
    </source>
</evidence>
<keyword evidence="5 6" id="KW-0057">Aromatic amino acid biosynthesis</keyword>
<feature type="binding site" evidence="6">
    <location>
        <position position="307"/>
    </location>
    <ligand>
        <name>substrate</name>
    </ligand>
</feature>
<dbReference type="Pfam" id="PF01202">
    <property type="entry name" value="SKI"/>
    <property type="match status" value="1"/>
</dbReference>
<dbReference type="GO" id="GO:0004765">
    <property type="term" value="F:shikimate kinase activity"/>
    <property type="evidence" value="ECO:0007669"/>
    <property type="project" value="UniProtKB-UniRule"/>
</dbReference>
<comment type="function">
    <text evidence="6">Catalyzes the specific phosphorylation of the 3-hydroxyl group of shikimic acid using ATP as a cosubstrate.</text>
</comment>
<dbReference type="InterPro" id="IPR036291">
    <property type="entry name" value="NAD(P)-bd_dom_sf"/>
</dbReference>
<keyword evidence="6" id="KW-0460">Magnesium</keyword>
<dbReference type="InterPro" id="IPR000623">
    <property type="entry name" value="Shikimate_kinase/TSH1"/>
</dbReference>
<dbReference type="NCBIfam" id="TIGR00507">
    <property type="entry name" value="aroE"/>
    <property type="match status" value="1"/>
</dbReference>
<dbReference type="InterPro" id="IPR013708">
    <property type="entry name" value="Shikimate_DH-bd_N"/>
</dbReference>
<feature type="binding site" evidence="6">
    <location>
        <position position="390"/>
    </location>
    <ligand>
        <name>ATP</name>
        <dbReference type="ChEBI" id="CHEBI:30616"/>
    </ligand>
</feature>
<accession>A0AA46DZK6</accession>
<dbReference type="GO" id="GO:0005524">
    <property type="term" value="F:ATP binding"/>
    <property type="evidence" value="ECO:0007669"/>
    <property type="project" value="UniProtKB-UniRule"/>
</dbReference>
<name>A0AA46DZK6_9FUSO</name>
<keyword evidence="11" id="KW-1185">Reference proteome</keyword>
<dbReference type="InterPro" id="IPR031322">
    <property type="entry name" value="Shikimate/glucono_kinase"/>
</dbReference>
<feature type="binding site" evidence="6">
    <location>
        <position position="353"/>
    </location>
    <ligand>
        <name>substrate</name>
    </ligand>
</feature>
<dbReference type="PANTHER" id="PTHR21089:SF1">
    <property type="entry name" value="BIFUNCTIONAL 3-DEHYDROQUINATE DEHYDRATASE_SHIKIMATE DEHYDROGENASE, CHLOROPLASTIC"/>
    <property type="match status" value="1"/>
</dbReference>
<dbReference type="GO" id="GO:0019632">
    <property type="term" value="P:shikimate metabolic process"/>
    <property type="evidence" value="ECO:0007669"/>
    <property type="project" value="InterPro"/>
</dbReference>
<dbReference type="EC" id="1.1.1.25" evidence="7"/>
<dbReference type="EC" id="2.7.1.71" evidence="6"/>
<comment type="pathway">
    <text evidence="6">Metabolic intermediate biosynthesis; chorismate biosynthesis; chorismate from D-erythrose 4-phosphate and phosphoenolpyruvate: step 5/7.</text>
</comment>
<dbReference type="CDD" id="cd00464">
    <property type="entry name" value="SK"/>
    <property type="match status" value="1"/>
</dbReference>
<comment type="cofactor">
    <cofactor evidence="6">
        <name>Mg(2+)</name>
        <dbReference type="ChEBI" id="CHEBI:18420"/>
    </cofactor>
    <text evidence="6">Binds 1 Mg(2+) ion per subunit.</text>
</comment>
<dbReference type="EMBL" id="SOBG01000002">
    <property type="protein sequence ID" value="TDT71769.1"/>
    <property type="molecule type" value="Genomic_DNA"/>
</dbReference>
<comment type="subunit">
    <text evidence="7">Homodimer.</text>
</comment>